<organism evidence="2 3">
    <name type="scientific">Periophthalmus magnuspinnatus</name>
    <dbReference type="NCBI Taxonomy" id="409849"/>
    <lineage>
        <taxon>Eukaryota</taxon>
        <taxon>Metazoa</taxon>
        <taxon>Chordata</taxon>
        <taxon>Craniata</taxon>
        <taxon>Vertebrata</taxon>
        <taxon>Euteleostomi</taxon>
        <taxon>Actinopterygii</taxon>
        <taxon>Neopterygii</taxon>
        <taxon>Teleostei</taxon>
        <taxon>Neoteleostei</taxon>
        <taxon>Acanthomorphata</taxon>
        <taxon>Gobiaria</taxon>
        <taxon>Gobiiformes</taxon>
        <taxon>Gobioidei</taxon>
        <taxon>Gobiidae</taxon>
        <taxon>Oxudercinae</taxon>
        <taxon>Periophthalmus</taxon>
    </lineage>
</organism>
<keyword evidence="1" id="KW-0472">Membrane</keyword>
<name>A0A3B3ZX48_9GOBI</name>
<sequence length="129" mass="13486">MLQTIQNIEGQTICTCLIQRQFLPGSERIKLYTSLTFHLVGSLGLEFWLGVCASLLGLFSCSVFLLGCRADSLPCSGAADAAEWALVCSTVLGGCDGNAVGAVFCCWTCGVEGGHVSLTTSEVGLSLQS</sequence>
<protein>
    <submittedName>
        <fullName evidence="2">Uncharacterized protein</fullName>
    </submittedName>
</protein>
<dbReference type="Ensembl" id="ENSPMGT00000009927.1">
    <property type="protein sequence ID" value="ENSPMGP00000009307.1"/>
    <property type="gene ID" value="ENSPMGG00000007721.1"/>
</dbReference>
<keyword evidence="1" id="KW-0812">Transmembrane</keyword>
<dbReference type="Proteomes" id="UP000261520">
    <property type="component" value="Unplaced"/>
</dbReference>
<dbReference type="AlphaFoldDB" id="A0A3B3ZX48"/>
<evidence type="ECO:0000313" key="3">
    <source>
        <dbReference type="Proteomes" id="UP000261520"/>
    </source>
</evidence>
<evidence type="ECO:0000313" key="2">
    <source>
        <dbReference type="Ensembl" id="ENSPMGP00000009307.1"/>
    </source>
</evidence>
<proteinExistence type="predicted"/>
<keyword evidence="3" id="KW-1185">Reference proteome</keyword>
<keyword evidence="1" id="KW-1133">Transmembrane helix</keyword>
<evidence type="ECO:0000256" key="1">
    <source>
        <dbReference type="SAM" id="Phobius"/>
    </source>
</evidence>
<accession>A0A3B3ZX48</accession>
<reference evidence="2" key="2">
    <citation type="submission" date="2025-09" db="UniProtKB">
        <authorList>
            <consortium name="Ensembl"/>
        </authorList>
    </citation>
    <scope>IDENTIFICATION</scope>
</reference>
<feature type="transmembrane region" description="Helical" evidence="1">
    <location>
        <begin position="47"/>
        <end position="66"/>
    </location>
</feature>
<reference evidence="2" key="1">
    <citation type="submission" date="2025-08" db="UniProtKB">
        <authorList>
            <consortium name="Ensembl"/>
        </authorList>
    </citation>
    <scope>IDENTIFICATION</scope>
</reference>